<organism evidence="1 2">
    <name type="scientific">Punica granatum</name>
    <name type="common">Pomegranate</name>
    <dbReference type="NCBI Taxonomy" id="22663"/>
    <lineage>
        <taxon>Eukaryota</taxon>
        <taxon>Viridiplantae</taxon>
        <taxon>Streptophyta</taxon>
        <taxon>Embryophyta</taxon>
        <taxon>Tracheophyta</taxon>
        <taxon>Spermatophyta</taxon>
        <taxon>Magnoliopsida</taxon>
        <taxon>eudicotyledons</taxon>
        <taxon>Gunneridae</taxon>
        <taxon>Pentapetalae</taxon>
        <taxon>rosids</taxon>
        <taxon>malvids</taxon>
        <taxon>Myrtales</taxon>
        <taxon>Lythraceae</taxon>
        <taxon>Punica</taxon>
    </lineage>
</organism>
<keyword evidence="2" id="KW-1185">Reference proteome</keyword>
<protein>
    <submittedName>
        <fullName evidence="1">Uncharacterized protein</fullName>
    </submittedName>
</protein>
<dbReference type="GO" id="GO:0005730">
    <property type="term" value="C:nucleolus"/>
    <property type="evidence" value="ECO:0007669"/>
    <property type="project" value="TreeGrafter"/>
</dbReference>
<name>A0A2I0JGK4_PUNGR</name>
<sequence>MALQRSMHLAKFVAEMVTSFTLSLAVLKTVDFSDPEQLNPKRIMHFRMLFESIFEHPESLIWNVFSRIAVVPELEPLRYGIEFFIKEYVLRSNEGFAAKFKVMKKALNNVEGVLM</sequence>
<dbReference type="STRING" id="22663.A0A2I0JGK4"/>
<evidence type="ECO:0000313" key="2">
    <source>
        <dbReference type="Proteomes" id="UP000233551"/>
    </source>
</evidence>
<reference evidence="1 2" key="1">
    <citation type="submission" date="2017-11" db="EMBL/GenBank/DDBJ databases">
        <title>De-novo sequencing of pomegranate (Punica granatum L.) genome.</title>
        <authorList>
            <person name="Akparov Z."/>
            <person name="Amiraslanov A."/>
            <person name="Hajiyeva S."/>
            <person name="Abbasov M."/>
            <person name="Kaur K."/>
            <person name="Hamwieh A."/>
            <person name="Solovyev V."/>
            <person name="Salamov A."/>
            <person name="Braich B."/>
            <person name="Kosarev P."/>
            <person name="Mahmoud A."/>
            <person name="Hajiyev E."/>
            <person name="Babayeva S."/>
            <person name="Izzatullayeva V."/>
            <person name="Mammadov A."/>
            <person name="Mammadov A."/>
            <person name="Sharifova S."/>
            <person name="Ojaghi J."/>
            <person name="Eynullazada K."/>
            <person name="Bayramov B."/>
            <person name="Abdulazimova A."/>
            <person name="Shahmuradov I."/>
        </authorList>
    </citation>
    <scope>NUCLEOTIDE SEQUENCE [LARGE SCALE GENOMIC DNA]</scope>
    <source>
        <strain evidence="2">cv. AG2017</strain>
        <tissue evidence="1">Leaf</tissue>
    </source>
</reference>
<evidence type="ECO:0000313" key="1">
    <source>
        <dbReference type="EMBL" id="PKI55378.1"/>
    </source>
</evidence>
<dbReference type="EMBL" id="PGOL01001705">
    <property type="protein sequence ID" value="PKI55378.1"/>
    <property type="molecule type" value="Genomic_DNA"/>
</dbReference>
<comment type="caution">
    <text evidence="1">The sequence shown here is derived from an EMBL/GenBank/DDBJ whole genome shotgun (WGS) entry which is preliminary data.</text>
</comment>
<dbReference type="GO" id="GO:0042274">
    <property type="term" value="P:ribosomal small subunit biogenesis"/>
    <property type="evidence" value="ECO:0007669"/>
    <property type="project" value="TreeGrafter"/>
</dbReference>
<proteinExistence type="predicted"/>
<dbReference type="GO" id="GO:0003723">
    <property type="term" value="F:RNA binding"/>
    <property type="evidence" value="ECO:0007669"/>
    <property type="project" value="TreeGrafter"/>
</dbReference>
<dbReference type="PANTHER" id="PTHR18034">
    <property type="entry name" value="CELL CYCLE CONTROL PROTEIN CWF22-RELATED"/>
    <property type="match status" value="1"/>
</dbReference>
<dbReference type="InterPro" id="IPR050781">
    <property type="entry name" value="CWC22_splicing_factor"/>
</dbReference>
<dbReference type="AlphaFoldDB" id="A0A2I0JGK4"/>
<accession>A0A2I0JGK4</accession>
<dbReference type="PANTHER" id="PTHR18034:SF4">
    <property type="entry name" value="NUCLEOLAR MIF4G DOMAIN-CONTAINING PROTEIN 1"/>
    <property type="match status" value="1"/>
</dbReference>
<gene>
    <name evidence="1" type="ORF">CRG98_024229</name>
</gene>
<dbReference type="Proteomes" id="UP000233551">
    <property type="component" value="Unassembled WGS sequence"/>
</dbReference>